<name>A0A977PL71_9CREN</name>
<gene>
    <name evidence="2" type="ORF">IPA_07600</name>
</gene>
<sequence>MEMWRYATSDQLTEEDEPRARKGISRDQIAIKVGKFAFPVTDSMNAHFLCYLYKNSS</sequence>
<feature type="region of interest" description="Disordered" evidence="1">
    <location>
        <begin position="1"/>
        <end position="20"/>
    </location>
</feature>
<keyword evidence="3" id="KW-1185">Reference proteome</keyword>
<evidence type="ECO:0000256" key="1">
    <source>
        <dbReference type="SAM" id="MobiDB-lite"/>
    </source>
</evidence>
<proteinExistence type="predicted"/>
<dbReference type="AlphaFoldDB" id="A0A977PL71"/>
<dbReference type="Proteomes" id="UP001063698">
    <property type="component" value="Chromosome"/>
</dbReference>
<evidence type="ECO:0000313" key="2">
    <source>
        <dbReference type="EMBL" id="UXD22713.1"/>
    </source>
</evidence>
<protein>
    <submittedName>
        <fullName evidence="2">Uncharacterized protein</fullName>
    </submittedName>
</protein>
<reference evidence="2" key="1">
    <citation type="submission" date="2013-11" db="EMBL/GenBank/DDBJ databases">
        <title>Comparative genomics of Ignicoccus.</title>
        <authorList>
            <person name="Podar M."/>
        </authorList>
    </citation>
    <scope>NUCLEOTIDE SEQUENCE</scope>
    <source>
        <strain evidence="2">DSM 13166</strain>
    </source>
</reference>
<dbReference type="KEGG" id="ipc:IPA_07600"/>
<accession>A0A977PL71</accession>
<organism evidence="2 3">
    <name type="scientific">Ignicoccus pacificus DSM 13166</name>
    <dbReference type="NCBI Taxonomy" id="940294"/>
    <lineage>
        <taxon>Archaea</taxon>
        <taxon>Thermoproteota</taxon>
        <taxon>Thermoprotei</taxon>
        <taxon>Desulfurococcales</taxon>
        <taxon>Desulfurococcaceae</taxon>
        <taxon>Ignicoccus</taxon>
    </lineage>
</organism>
<evidence type="ECO:0000313" key="3">
    <source>
        <dbReference type="Proteomes" id="UP001063698"/>
    </source>
</evidence>
<dbReference type="EMBL" id="CP006868">
    <property type="protein sequence ID" value="UXD22713.1"/>
    <property type="molecule type" value="Genomic_DNA"/>
</dbReference>